<name>A0A4U5MRN6_STECR</name>
<evidence type="ECO:0000313" key="1">
    <source>
        <dbReference type="EMBL" id="TKR72023.1"/>
    </source>
</evidence>
<dbReference type="AlphaFoldDB" id="A0A4U5MRN6"/>
<reference evidence="1 2" key="2">
    <citation type="journal article" date="2019" name="G3 (Bethesda)">
        <title>Hybrid Assembly of the Genome of the Entomopathogenic Nematode Steinernema carpocapsae Identifies the X-Chromosome.</title>
        <authorList>
            <person name="Serra L."/>
            <person name="Macchietto M."/>
            <person name="Macias-Munoz A."/>
            <person name="McGill C.J."/>
            <person name="Rodriguez I.M."/>
            <person name="Rodriguez B."/>
            <person name="Murad R."/>
            <person name="Mortazavi A."/>
        </authorList>
    </citation>
    <scope>NUCLEOTIDE SEQUENCE [LARGE SCALE GENOMIC DNA]</scope>
    <source>
        <strain evidence="1 2">ALL</strain>
    </source>
</reference>
<proteinExistence type="predicted"/>
<accession>A0A4U5MRN6</accession>
<organism evidence="1 2">
    <name type="scientific">Steinernema carpocapsae</name>
    <name type="common">Entomopathogenic nematode</name>
    <dbReference type="NCBI Taxonomy" id="34508"/>
    <lineage>
        <taxon>Eukaryota</taxon>
        <taxon>Metazoa</taxon>
        <taxon>Ecdysozoa</taxon>
        <taxon>Nematoda</taxon>
        <taxon>Chromadorea</taxon>
        <taxon>Rhabditida</taxon>
        <taxon>Tylenchina</taxon>
        <taxon>Panagrolaimomorpha</taxon>
        <taxon>Strongyloidoidea</taxon>
        <taxon>Steinernematidae</taxon>
        <taxon>Steinernema</taxon>
    </lineage>
</organism>
<protein>
    <submittedName>
        <fullName evidence="1">Uncharacterized protein</fullName>
    </submittedName>
</protein>
<sequence length="76" mass="8103">MDGGFQMVVQTVKMGLPSCGLIFSIGRVALKCLRAGQPKPKTPSMGARPKPIETFSCIPSISSVLQSQFIVIFTAC</sequence>
<gene>
    <name evidence="1" type="ORF">L596_019546</name>
</gene>
<dbReference type="Proteomes" id="UP000298663">
    <property type="component" value="Unassembled WGS sequence"/>
</dbReference>
<evidence type="ECO:0000313" key="2">
    <source>
        <dbReference type="Proteomes" id="UP000298663"/>
    </source>
</evidence>
<reference evidence="1 2" key="1">
    <citation type="journal article" date="2015" name="Genome Biol.">
        <title>Comparative genomics of Steinernema reveals deeply conserved gene regulatory networks.</title>
        <authorList>
            <person name="Dillman A.R."/>
            <person name="Macchietto M."/>
            <person name="Porter C.F."/>
            <person name="Rogers A."/>
            <person name="Williams B."/>
            <person name="Antoshechkin I."/>
            <person name="Lee M.M."/>
            <person name="Goodwin Z."/>
            <person name="Lu X."/>
            <person name="Lewis E.E."/>
            <person name="Goodrich-Blair H."/>
            <person name="Stock S.P."/>
            <person name="Adams B.J."/>
            <person name="Sternberg P.W."/>
            <person name="Mortazavi A."/>
        </authorList>
    </citation>
    <scope>NUCLEOTIDE SEQUENCE [LARGE SCALE GENOMIC DNA]</scope>
    <source>
        <strain evidence="1 2">ALL</strain>
    </source>
</reference>
<dbReference type="EMBL" id="AZBU02000006">
    <property type="protein sequence ID" value="TKR72023.1"/>
    <property type="molecule type" value="Genomic_DNA"/>
</dbReference>
<keyword evidence="2" id="KW-1185">Reference proteome</keyword>
<comment type="caution">
    <text evidence="1">The sequence shown here is derived from an EMBL/GenBank/DDBJ whole genome shotgun (WGS) entry which is preliminary data.</text>
</comment>